<feature type="chain" id="PRO_5038886386" evidence="2">
    <location>
        <begin position="24"/>
        <end position="355"/>
    </location>
</feature>
<dbReference type="PROSITE" id="PS51257">
    <property type="entry name" value="PROKAR_LIPOPROTEIN"/>
    <property type="match status" value="1"/>
</dbReference>
<evidence type="ECO:0000259" key="3">
    <source>
        <dbReference type="Pfam" id="PF01471"/>
    </source>
</evidence>
<dbReference type="InterPro" id="IPR058193">
    <property type="entry name" value="VanY/YodJ_core_dom"/>
</dbReference>
<dbReference type="Pfam" id="PF02557">
    <property type="entry name" value="VanY"/>
    <property type="match status" value="1"/>
</dbReference>
<feature type="compositionally biased region" description="Basic and acidic residues" evidence="1">
    <location>
        <begin position="32"/>
        <end position="62"/>
    </location>
</feature>
<dbReference type="InterPro" id="IPR009045">
    <property type="entry name" value="Zn_M74/Hedgehog-like"/>
</dbReference>
<dbReference type="Proteomes" id="UP000637359">
    <property type="component" value="Unassembled WGS sequence"/>
</dbReference>
<reference evidence="5" key="1">
    <citation type="submission" date="2020-08" db="EMBL/GenBank/DDBJ databases">
        <title>Genome public.</title>
        <authorList>
            <person name="Liu C."/>
            <person name="Sun Q."/>
        </authorList>
    </citation>
    <scope>NUCLEOTIDE SEQUENCE</scope>
    <source>
        <strain evidence="5">BX22</strain>
    </source>
</reference>
<evidence type="ECO:0000313" key="5">
    <source>
        <dbReference type="EMBL" id="MBC5636883.1"/>
    </source>
</evidence>
<dbReference type="InterPro" id="IPR036366">
    <property type="entry name" value="PGBDSf"/>
</dbReference>
<dbReference type="Gene3D" id="1.10.101.10">
    <property type="entry name" value="PGBD-like superfamily/PGBD"/>
    <property type="match status" value="1"/>
</dbReference>
<sequence>MKNYKSIYLLTLISLLILLSACSDSTPTTGDTSEKTSEEKVQDNPNPTKEDEQNAENPKAKEGFVLPTEDLQKGDQNDNVIGLQEALIKIGYEIPTTGTYDKETVWAITDLQIQSEDLMITGKYDEATRLVIEDYQDQESTVTSGEGLAYSEDKPLDEETVELSNPFEVLALINKQHALPADYVPADLVFPDVPFPFVEDLPKKQIRQVAADALEELFAAAEQEGLDLYAQSGFRSFETQEYLFASYVSNHGEEEANKFSARPGESEHQSGLAMDVTSPQVNFDLVIEFGDTKEGKWLKDHAAEYGFIIRYPKGKEDITGYQYEPWHIRYVGVKTASEIMERDITLEEYLEELQS</sequence>
<proteinExistence type="predicted"/>
<evidence type="ECO:0000259" key="4">
    <source>
        <dbReference type="Pfam" id="PF02557"/>
    </source>
</evidence>
<dbReference type="InterPro" id="IPR052179">
    <property type="entry name" value="DD-CPase-like"/>
</dbReference>
<accession>A0A923L5J6</accession>
<dbReference type="SUPFAM" id="SSF55166">
    <property type="entry name" value="Hedgehog/DD-peptidase"/>
    <property type="match status" value="1"/>
</dbReference>
<organism evidence="5 6">
    <name type="scientific">Ornithinibacillus hominis</name>
    <dbReference type="NCBI Taxonomy" id="2763055"/>
    <lineage>
        <taxon>Bacteria</taxon>
        <taxon>Bacillati</taxon>
        <taxon>Bacillota</taxon>
        <taxon>Bacilli</taxon>
        <taxon>Bacillales</taxon>
        <taxon>Bacillaceae</taxon>
        <taxon>Ornithinibacillus</taxon>
    </lineage>
</organism>
<gene>
    <name evidence="5" type="ORF">H8S33_08645</name>
</gene>
<feature type="signal peptide" evidence="2">
    <location>
        <begin position="1"/>
        <end position="23"/>
    </location>
</feature>
<dbReference type="CDD" id="cd14852">
    <property type="entry name" value="LD-carboxypeptidase"/>
    <property type="match status" value="1"/>
</dbReference>
<dbReference type="InterPro" id="IPR002477">
    <property type="entry name" value="Peptidoglycan-bd-like"/>
</dbReference>
<dbReference type="Gene3D" id="3.30.1380.10">
    <property type="match status" value="1"/>
</dbReference>
<feature type="domain" description="Peptidoglycan binding-like" evidence="3">
    <location>
        <begin position="77"/>
        <end position="129"/>
    </location>
</feature>
<keyword evidence="6" id="KW-1185">Reference proteome</keyword>
<dbReference type="InterPro" id="IPR003709">
    <property type="entry name" value="VanY-like_core_dom"/>
</dbReference>
<evidence type="ECO:0000256" key="2">
    <source>
        <dbReference type="SAM" id="SignalP"/>
    </source>
</evidence>
<name>A0A923L5J6_9BACI</name>
<dbReference type="GO" id="GO:0004180">
    <property type="term" value="F:carboxypeptidase activity"/>
    <property type="evidence" value="ECO:0007669"/>
    <property type="project" value="UniProtKB-KW"/>
</dbReference>
<dbReference type="AlphaFoldDB" id="A0A923L5J6"/>
<feature type="domain" description="D-alanyl-D-alanine carboxypeptidase-like core" evidence="4">
    <location>
        <begin position="204"/>
        <end position="332"/>
    </location>
</feature>
<keyword evidence="5" id="KW-0121">Carboxypeptidase</keyword>
<evidence type="ECO:0000313" key="6">
    <source>
        <dbReference type="Proteomes" id="UP000637359"/>
    </source>
</evidence>
<feature type="region of interest" description="Disordered" evidence="1">
    <location>
        <begin position="26"/>
        <end position="65"/>
    </location>
</feature>
<dbReference type="PANTHER" id="PTHR34385">
    <property type="entry name" value="D-ALANYL-D-ALANINE CARBOXYPEPTIDASE"/>
    <property type="match status" value="1"/>
</dbReference>
<dbReference type="InterPro" id="IPR036365">
    <property type="entry name" value="PGBD-like_sf"/>
</dbReference>
<keyword evidence="5" id="KW-0378">Hydrolase</keyword>
<evidence type="ECO:0000256" key="1">
    <source>
        <dbReference type="SAM" id="MobiDB-lite"/>
    </source>
</evidence>
<dbReference type="GO" id="GO:0006508">
    <property type="term" value="P:proteolysis"/>
    <property type="evidence" value="ECO:0007669"/>
    <property type="project" value="InterPro"/>
</dbReference>
<dbReference type="PANTHER" id="PTHR34385:SF1">
    <property type="entry name" value="PEPTIDOGLYCAN L-ALANYL-D-GLUTAMATE ENDOPEPTIDASE CWLK"/>
    <property type="match status" value="1"/>
</dbReference>
<dbReference type="SUPFAM" id="SSF47090">
    <property type="entry name" value="PGBD-like"/>
    <property type="match status" value="1"/>
</dbReference>
<keyword evidence="2" id="KW-0732">Signal</keyword>
<dbReference type="RefSeq" id="WP_186869596.1">
    <property type="nucleotide sequence ID" value="NZ_JACOOL010000005.1"/>
</dbReference>
<dbReference type="EMBL" id="JACOOL010000005">
    <property type="protein sequence ID" value="MBC5636883.1"/>
    <property type="molecule type" value="Genomic_DNA"/>
</dbReference>
<protein>
    <submittedName>
        <fullName evidence="5">D-alanyl-D-alanine carboxypeptidase family protein</fullName>
    </submittedName>
</protein>
<dbReference type="Pfam" id="PF01471">
    <property type="entry name" value="PG_binding_1"/>
    <property type="match status" value="1"/>
</dbReference>
<comment type="caution">
    <text evidence="5">The sequence shown here is derived from an EMBL/GenBank/DDBJ whole genome shotgun (WGS) entry which is preliminary data.</text>
</comment>
<keyword evidence="5" id="KW-0645">Protease</keyword>